<accession>A0AAD3HMV6</accession>
<protein>
    <recommendedName>
        <fullName evidence="2">Trs120/TRAPPC9 N-terminal domain-containing protein</fullName>
    </recommendedName>
</protein>
<evidence type="ECO:0000313" key="4">
    <source>
        <dbReference type="Proteomes" id="UP001054857"/>
    </source>
</evidence>
<evidence type="ECO:0000313" key="3">
    <source>
        <dbReference type="EMBL" id="GFR47239.1"/>
    </source>
</evidence>
<dbReference type="EMBL" id="BMAR01000017">
    <property type="protein sequence ID" value="GFR47239.1"/>
    <property type="molecule type" value="Genomic_DNA"/>
</dbReference>
<feature type="compositionally biased region" description="Low complexity" evidence="1">
    <location>
        <begin position="339"/>
        <end position="383"/>
    </location>
</feature>
<feature type="domain" description="Trs120/TRAPPC9 N-terminal" evidence="2">
    <location>
        <begin position="98"/>
        <end position="214"/>
    </location>
</feature>
<keyword evidence="4" id="KW-1185">Reference proteome</keyword>
<dbReference type="Pfam" id="PF08626">
    <property type="entry name" value="TRAPPC9-Trs120"/>
    <property type="match status" value="2"/>
</dbReference>
<reference evidence="3 4" key="1">
    <citation type="journal article" date="2021" name="Sci. Rep.">
        <title>Genome sequencing of the multicellular alga Astrephomene provides insights into convergent evolution of germ-soma differentiation.</title>
        <authorList>
            <person name="Yamashita S."/>
            <person name="Yamamoto K."/>
            <person name="Matsuzaki R."/>
            <person name="Suzuki S."/>
            <person name="Yamaguchi H."/>
            <person name="Hirooka S."/>
            <person name="Minakuchi Y."/>
            <person name="Miyagishima S."/>
            <person name="Kawachi M."/>
            <person name="Toyoda A."/>
            <person name="Nozaki H."/>
        </authorList>
    </citation>
    <scope>NUCLEOTIDE SEQUENCE [LARGE SCALE GENOMIC DNA]</scope>
    <source>
        <strain evidence="3 4">NIES-4017</strain>
    </source>
</reference>
<dbReference type="InterPro" id="IPR013935">
    <property type="entry name" value="Trs120_TRAPPC9"/>
</dbReference>
<feature type="region of interest" description="Disordered" evidence="1">
    <location>
        <begin position="339"/>
        <end position="390"/>
    </location>
</feature>
<gene>
    <name evidence="3" type="ORF">Agub_g8923</name>
</gene>
<proteinExistence type="predicted"/>
<dbReference type="PANTHER" id="PTHR21512:SF5">
    <property type="entry name" value="TRAFFICKING PROTEIN PARTICLE COMPLEX SUBUNIT 9"/>
    <property type="match status" value="1"/>
</dbReference>
<evidence type="ECO:0000256" key="1">
    <source>
        <dbReference type="SAM" id="MobiDB-lite"/>
    </source>
</evidence>
<evidence type="ECO:0000259" key="2">
    <source>
        <dbReference type="Pfam" id="PF08626"/>
    </source>
</evidence>
<feature type="non-terminal residue" evidence="3">
    <location>
        <position position="390"/>
    </location>
</feature>
<dbReference type="GO" id="GO:0005802">
    <property type="term" value="C:trans-Golgi network"/>
    <property type="evidence" value="ECO:0007669"/>
    <property type="project" value="TreeGrafter"/>
</dbReference>
<dbReference type="AlphaFoldDB" id="A0AAD3HMV6"/>
<dbReference type="Proteomes" id="UP001054857">
    <property type="component" value="Unassembled WGS sequence"/>
</dbReference>
<dbReference type="PANTHER" id="PTHR21512">
    <property type="entry name" value="TRAFFICKING PROTEIN PARTICLE COMPLEX SUBUNIT 9"/>
    <property type="match status" value="1"/>
</dbReference>
<name>A0AAD3HMV6_9CHLO</name>
<feature type="domain" description="Trs120/TRAPPC9 N-terminal" evidence="2">
    <location>
        <begin position="250"/>
        <end position="312"/>
    </location>
</feature>
<comment type="caution">
    <text evidence="3">The sequence shown here is derived from an EMBL/GenBank/DDBJ whole genome shotgun (WGS) entry which is preliminary data.</text>
</comment>
<organism evidence="3 4">
    <name type="scientific">Astrephomene gubernaculifera</name>
    <dbReference type="NCBI Taxonomy" id="47775"/>
    <lineage>
        <taxon>Eukaryota</taxon>
        <taxon>Viridiplantae</taxon>
        <taxon>Chlorophyta</taxon>
        <taxon>core chlorophytes</taxon>
        <taxon>Chlorophyceae</taxon>
        <taxon>CS clade</taxon>
        <taxon>Chlamydomonadales</taxon>
        <taxon>Astrephomenaceae</taxon>
        <taxon>Astrephomene</taxon>
    </lineage>
</organism>
<dbReference type="InterPro" id="IPR058563">
    <property type="entry name" value="Trs120_TRAPPC9_N"/>
</dbReference>
<sequence length="390" mass="41748">MAGRSVEPGVSLLTAGEIRVAVLPVGHVPRDVLDEYIDLMNKYHHVSLSATRSFYRESPAALQAAAAAAGGGGAGGGGGPGGAPQPAFQLLDWSSAYMHLRFLQADDARRRSRVPELHPGRQVLAVLGVVYCPMCASVQQAYEEFKRLCRSFPEAFVARCFVFEPSEEHIRQERDCQQLPDLVMFPPGGPSHLVQHLEVWMHDLAAALLTEFEKWILTAPPGLMKLSGYADSAEFTGAVAVLDEMQKRLAAVDSESREKQRWGRLLKMRGDMCLLCGSPRDAAENYRAAQEVARACGDWVWYGAALEGIAAARVQEVITSGVVELAGGAGGGTAVTGGSSSYSYGSSSSTYHQAGTSSSGGARGASKPQPALQQQQQQQQPSQTRNRDGG</sequence>